<reference evidence="2 3" key="1">
    <citation type="submission" date="2021-02" db="EMBL/GenBank/DDBJ databases">
        <title>De Novo genome assembly of isolated myxobacteria.</title>
        <authorList>
            <person name="Stevens D.C."/>
        </authorList>
    </citation>
    <scope>NUCLEOTIDE SEQUENCE [LARGE SCALE GENOMIC DNA]</scope>
    <source>
        <strain evidence="3">SCPEA02</strain>
    </source>
</reference>
<protein>
    <submittedName>
        <fullName evidence="2">Uncharacterized protein</fullName>
    </submittedName>
</protein>
<dbReference type="EMBL" id="CP071090">
    <property type="protein sequence ID" value="QSQ18765.1"/>
    <property type="molecule type" value="Genomic_DNA"/>
</dbReference>
<accession>A0ABX7NIS7</accession>
<keyword evidence="1" id="KW-0175">Coiled coil</keyword>
<evidence type="ECO:0000313" key="3">
    <source>
        <dbReference type="Proteomes" id="UP000662747"/>
    </source>
</evidence>
<sequence length="102" mass="12033">MARDDRVNALLPVEVEFQREKASGLRRTGDKLEELLKQLAQVELEVRAQTGSRRAALFIRYRAVRQETEKQRWNFMVQREACGLRNHKELDILYPMPPPLKE</sequence>
<evidence type="ECO:0000256" key="1">
    <source>
        <dbReference type="SAM" id="Coils"/>
    </source>
</evidence>
<organism evidence="2 3">
    <name type="scientific">Pyxidicoccus parkwayensis</name>
    <dbReference type="NCBI Taxonomy" id="2813578"/>
    <lineage>
        <taxon>Bacteria</taxon>
        <taxon>Pseudomonadati</taxon>
        <taxon>Myxococcota</taxon>
        <taxon>Myxococcia</taxon>
        <taxon>Myxococcales</taxon>
        <taxon>Cystobacterineae</taxon>
        <taxon>Myxococcaceae</taxon>
        <taxon>Pyxidicoccus</taxon>
    </lineage>
</organism>
<proteinExistence type="predicted"/>
<gene>
    <name evidence="2" type="ORF">JY651_25740</name>
</gene>
<dbReference type="RefSeq" id="WP_206720353.1">
    <property type="nucleotide sequence ID" value="NZ_CP071090.1"/>
</dbReference>
<feature type="coiled-coil region" evidence="1">
    <location>
        <begin position="25"/>
        <end position="52"/>
    </location>
</feature>
<name>A0ABX7NIS7_9BACT</name>
<evidence type="ECO:0000313" key="2">
    <source>
        <dbReference type="EMBL" id="QSQ18765.1"/>
    </source>
</evidence>
<dbReference type="Proteomes" id="UP000662747">
    <property type="component" value="Chromosome"/>
</dbReference>
<keyword evidence="3" id="KW-1185">Reference proteome</keyword>